<reference evidence="2 3" key="1">
    <citation type="journal article" date="2014" name="BMC Genomics">
        <title>Genome sequencing of four Aureobasidium pullulans varieties: biotechnological potential, stress tolerance, and description of new species.</title>
        <authorList>
            <person name="Gostin Ar C."/>
            <person name="Ohm R.A."/>
            <person name="Kogej T."/>
            <person name="Sonjak S."/>
            <person name="Turk M."/>
            <person name="Zajc J."/>
            <person name="Zalar P."/>
            <person name="Grube M."/>
            <person name="Sun H."/>
            <person name="Han J."/>
            <person name="Sharma A."/>
            <person name="Chiniquy J."/>
            <person name="Ngan C.Y."/>
            <person name="Lipzen A."/>
            <person name="Barry K."/>
            <person name="Grigoriev I.V."/>
            <person name="Gunde-Cimerman N."/>
        </authorList>
    </citation>
    <scope>NUCLEOTIDE SEQUENCE [LARGE SCALE GENOMIC DNA]</scope>
    <source>
        <strain evidence="2 3">CBS 147.97</strain>
    </source>
</reference>
<sequence length="123" mass="13498">MRLLNPLPENNWRDPGRGERVAPPANQLHHDGAIAPAVGVHELTQAQLNPGPKRYSNALVTMVEDCLRHNATQRSTADNLLQTINANANFQGMDTATAANLTAAQRELCVDLDNEQYRIGSLF</sequence>
<dbReference type="EMBL" id="KL584702">
    <property type="protein sequence ID" value="KEQ77674.1"/>
    <property type="molecule type" value="Genomic_DNA"/>
</dbReference>
<evidence type="ECO:0000313" key="2">
    <source>
        <dbReference type="EMBL" id="KEQ77674.1"/>
    </source>
</evidence>
<proteinExistence type="predicted"/>
<organism evidence="2 3">
    <name type="scientific">Aureobasidium namibiae CBS 147.97</name>
    <dbReference type="NCBI Taxonomy" id="1043004"/>
    <lineage>
        <taxon>Eukaryota</taxon>
        <taxon>Fungi</taxon>
        <taxon>Dikarya</taxon>
        <taxon>Ascomycota</taxon>
        <taxon>Pezizomycotina</taxon>
        <taxon>Dothideomycetes</taxon>
        <taxon>Dothideomycetidae</taxon>
        <taxon>Dothideales</taxon>
        <taxon>Saccotheciaceae</taxon>
        <taxon>Aureobasidium</taxon>
    </lineage>
</organism>
<protein>
    <submittedName>
        <fullName evidence="2">Uncharacterized protein</fullName>
    </submittedName>
</protein>
<gene>
    <name evidence="2" type="ORF">M436DRAFT_36222</name>
</gene>
<dbReference type="Proteomes" id="UP000027730">
    <property type="component" value="Unassembled WGS sequence"/>
</dbReference>
<dbReference type="GeneID" id="25408585"/>
<name>A0A074X1Q3_9PEZI</name>
<evidence type="ECO:0000256" key="1">
    <source>
        <dbReference type="SAM" id="MobiDB-lite"/>
    </source>
</evidence>
<dbReference type="HOGENOM" id="CLU_2014812_0_0_1"/>
<accession>A0A074X1Q3</accession>
<feature type="compositionally biased region" description="Basic and acidic residues" evidence="1">
    <location>
        <begin position="11"/>
        <end position="20"/>
    </location>
</feature>
<dbReference type="RefSeq" id="XP_013431808.1">
    <property type="nucleotide sequence ID" value="XM_013576354.1"/>
</dbReference>
<feature type="region of interest" description="Disordered" evidence="1">
    <location>
        <begin position="1"/>
        <end position="27"/>
    </location>
</feature>
<keyword evidence="3" id="KW-1185">Reference proteome</keyword>
<evidence type="ECO:0000313" key="3">
    <source>
        <dbReference type="Proteomes" id="UP000027730"/>
    </source>
</evidence>
<dbReference type="AlphaFoldDB" id="A0A074X1Q3"/>
<dbReference type="OrthoDB" id="310217at2759"/>